<organism evidence="2 3">
    <name type="scientific">Holtiella tumoricola</name>
    <dbReference type="NCBI Taxonomy" id="3018743"/>
    <lineage>
        <taxon>Bacteria</taxon>
        <taxon>Bacillati</taxon>
        <taxon>Bacillota</taxon>
        <taxon>Clostridia</taxon>
        <taxon>Lachnospirales</taxon>
        <taxon>Cellulosilyticaceae</taxon>
        <taxon>Holtiella</taxon>
    </lineage>
</organism>
<protein>
    <submittedName>
        <fullName evidence="2">Flagellar filament capping protein FliD</fullName>
    </submittedName>
</protein>
<evidence type="ECO:0000313" key="3">
    <source>
        <dbReference type="Proteomes" id="UP001169242"/>
    </source>
</evidence>
<proteinExistence type="predicted"/>
<dbReference type="InterPro" id="IPR010809">
    <property type="entry name" value="FliD_C"/>
</dbReference>
<keyword evidence="3" id="KW-1185">Reference proteome</keyword>
<keyword evidence="2" id="KW-0282">Flagellum</keyword>
<comment type="caution">
    <text evidence="2">The sequence shown here is derived from an EMBL/GenBank/DDBJ whole genome shotgun (WGS) entry which is preliminary data.</text>
</comment>
<feature type="domain" description="Flagellar hook-associated protein 2 C-terminal" evidence="1">
    <location>
        <begin position="123"/>
        <end position="205"/>
    </location>
</feature>
<dbReference type="Pfam" id="PF07195">
    <property type="entry name" value="FliD_C"/>
    <property type="match status" value="1"/>
</dbReference>
<sequence>MIQNIGLQSGYQAIAQTQQVAARSVQAQSTTQERYSISQSYYNNQLPAKDLSFIKNFSNEMSTLYGAATKLQNQKGNESADKIEKNTKEFVDKFNESVDFLEKNKGKNKTLNRLHDSLTSIGKTYEKSLENIGIGVGSDGKLAIDETKFKESLTASPDRVKDTLSTLAKKTEDFAMRGINTSSQSLLAESSNKLQNVMDEETYYAGIRKMASNAQFMNMYYSAQATFNMINLFA</sequence>
<keyword evidence="2" id="KW-0966">Cell projection</keyword>
<evidence type="ECO:0000313" key="2">
    <source>
        <dbReference type="EMBL" id="MDA3730006.1"/>
    </source>
</evidence>
<dbReference type="RefSeq" id="WP_271010760.1">
    <property type="nucleotide sequence ID" value="NZ_JAQIFT010000006.1"/>
</dbReference>
<accession>A0AA42IYU2</accession>
<dbReference type="EMBL" id="JAQIFT010000006">
    <property type="protein sequence ID" value="MDA3730006.1"/>
    <property type="molecule type" value="Genomic_DNA"/>
</dbReference>
<name>A0AA42IYU2_9FIRM</name>
<reference evidence="2" key="1">
    <citation type="journal article" date="2023" name="Int. J. Syst. Evol. Microbiol.">
        <title>&lt;i&gt;Holtiella tumoricola&lt;/i&gt; gen. nov. sp. nov., isolated from a human clinical sample.</title>
        <authorList>
            <person name="Allen-Vercoe E."/>
            <person name="Daigneault M.C."/>
            <person name="Vancuren S.J."/>
            <person name="Cochrane K."/>
            <person name="O'Neal L.L."/>
            <person name="Sankaranarayanan K."/>
            <person name="Lawson P.A."/>
        </authorList>
    </citation>
    <scope>NUCLEOTIDE SEQUENCE</scope>
    <source>
        <strain evidence="2">CC70A</strain>
    </source>
</reference>
<gene>
    <name evidence="2" type="primary">fliD</name>
    <name evidence="2" type="ORF">PBV87_00565</name>
</gene>
<dbReference type="AlphaFoldDB" id="A0AA42IYU2"/>
<evidence type="ECO:0000259" key="1">
    <source>
        <dbReference type="Pfam" id="PF07195"/>
    </source>
</evidence>
<dbReference type="Proteomes" id="UP001169242">
    <property type="component" value="Unassembled WGS sequence"/>
</dbReference>
<keyword evidence="2" id="KW-0969">Cilium</keyword>